<proteinExistence type="predicted"/>
<dbReference type="AlphaFoldDB" id="A0AAW2MCK3"/>
<name>A0AAW2MCK3_SESRA</name>
<evidence type="ECO:0008006" key="2">
    <source>
        <dbReference type="Google" id="ProtNLM"/>
    </source>
</evidence>
<reference evidence="1" key="1">
    <citation type="submission" date="2020-06" db="EMBL/GenBank/DDBJ databases">
        <authorList>
            <person name="Li T."/>
            <person name="Hu X."/>
            <person name="Zhang T."/>
            <person name="Song X."/>
            <person name="Zhang H."/>
            <person name="Dai N."/>
            <person name="Sheng W."/>
            <person name="Hou X."/>
            <person name="Wei L."/>
        </authorList>
    </citation>
    <scope>NUCLEOTIDE SEQUENCE</scope>
    <source>
        <strain evidence="1">G02</strain>
        <tissue evidence="1">Leaf</tissue>
    </source>
</reference>
<gene>
    <name evidence="1" type="ORF">Sradi_4901700</name>
</gene>
<reference evidence="1" key="2">
    <citation type="journal article" date="2024" name="Plant">
        <title>Genomic evolution and insights into agronomic trait innovations of Sesamum species.</title>
        <authorList>
            <person name="Miao H."/>
            <person name="Wang L."/>
            <person name="Qu L."/>
            <person name="Liu H."/>
            <person name="Sun Y."/>
            <person name="Le M."/>
            <person name="Wang Q."/>
            <person name="Wei S."/>
            <person name="Zheng Y."/>
            <person name="Lin W."/>
            <person name="Duan Y."/>
            <person name="Cao H."/>
            <person name="Xiong S."/>
            <person name="Wang X."/>
            <person name="Wei L."/>
            <person name="Li C."/>
            <person name="Ma Q."/>
            <person name="Ju M."/>
            <person name="Zhao R."/>
            <person name="Li G."/>
            <person name="Mu C."/>
            <person name="Tian Q."/>
            <person name="Mei H."/>
            <person name="Zhang T."/>
            <person name="Gao T."/>
            <person name="Zhang H."/>
        </authorList>
    </citation>
    <scope>NUCLEOTIDE SEQUENCE</scope>
    <source>
        <strain evidence="1">G02</strain>
    </source>
</reference>
<dbReference type="EMBL" id="JACGWJ010000022">
    <property type="protein sequence ID" value="KAL0329150.1"/>
    <property type="molecule type" value="Genomic_DNA"/>
</dbReference>
<protein>
    <recommendedName>
        <fullName evidence="2">Retrovirus-related Pol polyprotein from transposon TNT 1-94</fullName>
    </recommendedName>
</protein>
<comment type="caution">
    <text evidence="1">The sequence shown here is derived from an EMBL/GenBank/DDBJ whole genome shotgun (WGS) entry which is preliminary data.</text>
</comment>
<evidence type="ECO:0000313" key="1">
    <source>
        <dbReference type="EMBL" id="KAL0329150.1"/>
    </source>
</evidence>
<organism evidence="1">
    <name type="scientific">Sesamum radiatum</name>
    <name type="common">Black benniseed</name>
    <dbReference type="NCBI Taxonomy" id="300843"/>
    <lineage>
        <taxon>Eukaryota</taxon>
        <taxon>Viridiplantae</taxon>
        <taxon>Streptophyta</taxon>
        <taxon>Embryophyta</taxon>
        <taxon>Tracheophyta</taxon>
        <taxon>Spermatophyta</taxon>
        <taxon>Magnoliopsida</taxon>
        <taxon>eudicotyledons</taxon>
        <taxon>Gunneridae</taxon>
        <taxon>Pentapetalae</taxon>
        <taxon>asterids</taxon>
        <taxon>lamiids</taxon>
        <taxon>Lamiales</taxon>
        <taxon>Pedaliaceae</taxon>
        <taxon>Sesamum</taxon>
    </lineage>
</organism>
<sequence>MEAEYIAALEAAKETVWMKNYIQGLRVVPSIVESVVIFCDNNGAIVKVRNRDLITDPNIFLDDTICSERWLEEVTIGWTESIQ</sequence>
<accession>A0AAW2MCK3</accession>